<reference evidence="4" key="1">
    <citation type="submission" date="2021-03" db="EMBL/GenBank/DDBJ databases">
        <authorList>
            <person name="Tran Van P."/>
        </authorList>
    </citation>
    <scope>NUCLEOTIDE SEQUENCE</scope>
</reference>
<keyword evidence="2 3" id="KW-0040">ANK repeat</keyword>
<keyword evidence="1" id="KW-0677">Repeat</keyword>
<dbReference type="PANTHER" id="PTHR24198">
    <property type="entry name" value="ANKYRIN REPEAT AND PROTEIN KINASE DOMAIN-CONTAINING PROTEIN"/>
    <property type="match status" value="1"/>
</dbReference>
<dbReference type="Pfam" id="PF00023">
    <property type="entry name" value="Ank"/>
    <property type="match status" value="1"/>
</dbReference>
<evidence type="ECO:0000256" key="2">
    <source>
        <dbReference type="ARBA" id="ARBA00023043"/>
    </source>
</evidence>
<organism evidence="4 5">
    <name type="scientific">Timema podura</name>
    <name type="common">Walking stick</name>
    <dbReference type="NCBI Taxonomy" id="61482"/>
    <lineage>
        <taxon>Eukaryota</taxon>
        <taxon>Metazoa</taxon>
        <taxon>Ecdysozoa</taxon>
        <taxon>Arthropoda</taxon>
        <taxon>Hexapoda</taxon>
        <taxon>Insecta</taxon>
        <taxon>Pterygota</taxon>
        <taxon>Neoptera</taxon>
        <taxon>Polyneoptera</taxon>
        <taxon>Phasmatodea</taxon>
        <taxon>Timematodea</taxon>
        <taxon>Timematoidea</taxon>
        <taxon>Timematidae</taxon>
        <taxon>Timema</taxon>
    </lineage>
</organism>
<feature type="repeat" description="ANK" evidence="3">
    <location>
        <begin position="273"/>
        <end position="305"/>
    </location>
</feature>
<dbReference type="SUPFAM" id="SSF48403">
    <property type="entry name" value="Ankyrin repeat"/>
    <property type="match status" value="1"/>
</dbReference>
<dbReference type="InterPro" id="IPR036770">
    <property type="entry name" value="Ankyrin_rpt-contain_sf"/>
</dbReference>
<feature type="repeat" description="ANK" evidence="3">
    <location>
        <begin position="401"/>
        <end position="433"/>
    </location>
</feature>
<keyword evidence="5" id="KW-1185">Reference proteome</keyword>
<feature type="repeat" description="ANK" evidence="3">
    <location>
        <begin position="174"/>
        <end position="206"/>
    </location>
</feature>
<gene>
    <name evidence="4" type="ORF">TPAB3V08_LOCUS5323</name>
</gene>
<feature type="repeat" description="ANK" evidence="3">
    <location>
        <begin position="339"/>
        <end position="365"/>
    </location>
</feature>
<dbReference type="Pfam" id="PF13637">
    <property type="entry name" value="Ank_4"/>
    <property type="match status" value="1"/>
</dbReference>
<dbReference type="Pfam" id="PF12796">
    <property type="entry name" value="Ank_2"/>
    <property type="match status" value="3"/>
</dbReference>
<dbReference type="InterPro" id="IPR002110">
    <property type="entry name" value="Ankyrin_rpt"/>
</dbReference>
<feature type="repeat" description="ANK" evidence="3">
    <location>
        <begin position="306"/>
        <end position="338"/>
    </location>
</feature>
<evidence type="ECO:0000256" key="1">
    <source>
        <dbReference type="ARBA" id="ARBA00022737"/>
    </source>
</evidence>
<feature type="repeat" description="ANK" evidence="3">
    <location>
        <begin position="240"/>
        <end position="272"/>
    </location>
</feature>
<evidence type="ECO:0000313" key="4">
    <source>
        <dbReference type="EMBL" id="CAG2058351.1"/>
    </source>
</evidence>
<sequence>MRNLANHDGIEEDAQHPFDVEGTRTMKLNPKVILEYSRQLMDKNTRGFRGRVTTISRKVSMKGYIEPPADEEDEDEGYRGLITEKHPVRRRCVTKFATRQESDVVQTQSSVTPIHSKDITNDNSCKRNQSETLLDHGTNNGRDAFTAEKSHNVDILNLTALFEQGFLVDDVDEMGITLLHISAYHDESEVLDFLVNRGANVNATSSEGWTPLHMAFQKGHLRIARKLMSYGADINILTIVRSSSLHIAARGGYLGCVKLILEAGVNGDLRDLDGATALHFATHFGHTDCVRLLLESKVDVNSLTNEEETPLHVACREGHLDCLRILLEHGAMTDVPNTDGFNPLHEAALHGNTDCLRVLLDLGSSDTDLIALLHISAEINNAECVDMLIKRGVDVNALNADRLSALHISALKGATESLKVLLRAGALIDLQGEAGFTALMLALEEDEVESARLLLESSADATVRQDEGMNAFHVAADLGRVEGVRLMLKAGVDVDALTACKEGGNQPGGKGRLLTALDLARRKSHMECVDMLLKSGARSSSDMNKV</sequence>
<dbReference type="EMBL" id="CAJPIN010007116">
    <property type="protein sequence ID" value="CAG2058351.1"/>
    <property type="molecule type" value="Genomic_DNA"/>
</dbReference>
<dbReference type="Proteomes" id="UP001153148">
    <property type="component" value="Unassembled WGS sequence"/>
</dbReference>
<dbReference type="PROSITE" id="PS50088">
    <property type="entry name" value="ANK_REPEAT"/>
    <property type="match status" value="10"/>
</dbReference>
<dbReference type="PANTHER" id="PTHR24198:SF165">
    <property type="entry name" value="ANKYRIN REPEAT-CONTAINING PROTEIN-RELATED"/>
    <property type="match status" value="1"/>
</dbReference>
<dbReference type="SMART" id="SM00248">
    <property type="entry name" value="ANK"/>
    <property type="match status" value="11"/>
</dbReference>
<evidence type="ECO:0000313" key="5">
    <source>
        <dbReference type="Proteomes" id="UP001153148"/>
    </source>
</evidence>
<protein>
    <submittedName>
        <fullName evidence="4">Uncharacterized protein</fullName>
    </submittedName>
</protein>
<comment type="caution">
    <text evidence="4">The sequence shown here is derived from an EMBL/GenBank/DDBJ whole genome shotgun (WGS) entry which is preliminary data.</text>
</comment>
<feature type="repeat" description="ANK" evidence="3">
    <location>
        <begin position="368"/>
        <end position="400"/>
    </location>
</feature>
<feature type="repeat" description="ANK" evidence="3">
    <location>
        <begin position="467"/>
        <end position="499"/>
    </location>
</feature>
<dbReference type="PRINTS" id="PR01415">
    <property type="entry name" value="ANKYRIN"/>
</dbReference>
<proteinExistence type="predicted"/>
<accession>A0ABN7NYX9</accession>
<name>A0ABN7NYX9_TIMPD</name>
<dbReference type="Gene3D" id="1.25.40.20">
    <property type="entry name" value="Ankyrin repeat-containing domain"/>
    <property type="match status" value="4"/>
</dbReference>
<feature type="repeat" description="ANK" evidence="3">
    <location>
        <begin position="207"/>
        <end position="239"/>
    </location>
</feature>
<dbReference type="PROSITE" id="PS50297">
    <property type="entry name" value="ANK_REP_REGION"/>
    <property type="match status" value="9"/>
</dbReference>
<feature type="repeat" description="ANK" evidence="3">
    <location>
        <begin position="434"/>
        <end position="466"/>
    </location>
</feature>
<evidence type="ECO:0000256" key="3">
    <source>
        <dbReference type="PROSITE-ProRule" id="PRU00023"/>
    </source>
</evidence>